<evidence type="ECO:0000256" key="4">
    <source>
        <dbReference type="ARBA" id="ARBA00022777"/>
    </source>
</evidence>
<dbReference type="AlphaFoldDB" id="A0A3A4B4X1"/>
<organism evidence="7 8">
    <name type="scientific">Bailinhaonella thermotolerans</name>
    <dbReference type="NCBI Taxonomy" id="1070861"/>
    <lineage>
        <taxon>Bacteria</taxon>
        <taxon>Bacillati</taxon>
        <taxon>Actinomycetota</taxon>
        <taxon>Actinomycetes</taxon>
        <taxon>Streptosporangiales</taxon>
        <taxon>Streptosporangiaceae</taxon>
        <taxon>Bailinhaonella</taxon>
    </lineage>
</organism>
<keyword evidence="4" id="KW-0418">Kinase</keyword>
<dbReference type="GO" id="GO:0000160">
    <property type="term" value="P:phosphorelay signal transduction system"/>
    <property type="evidence" value="ECO:0007669"/>
    <property type="project" value="UniProtKB-KW"/>
</dbReference>
<dbReference type="EMBL" id="QZEY01000012">
    <property type="protein sequence ID" value="RJL26592.1"/>
    <property type="molecule type" value="Genomic_DNA"/>
</dbReference>
<evidence type="ECO:0000256" key="3">
    <source>
        <dbReference type="ARBA" id="ARBA00022679"/>
    </source>
</evidence>
<evidence type="ECO:0000256" key="5">
    <source>
        <dbReference type="ARBA" id="ARBA00023012"/>
    </source>
</evidence>
<protein>
    <recommendedName>
        <fullName evidence="2">histidine kinase</fullName>
        <ecNumber evidence="2">2.7.13.3</ecNumber>
    </recommendedName>
</protein>
<keyword evidence="5" id="KW-0902">Two-component regulatory system</keyword>
<dbReference type="Proteomes" id="UP000265768">
    <property type="component" value="Unassembled WGS sequence"/>
</dbReference>
<reference evidence="7 8" key="1">
    <citation type="submission" date="2018-09" db="EMBL/GenBank/DDBJ databases">
        <title>YIM 75507 draft genome.</title>
        <authorList>
            <person name="Tang S."/>
            <person name="Feng Y."/>
        </authorList>
    </citation>
    <scope>NUCLEOTIDE SEQUENCE [LARGE SCALE GENOMIC DNA]</scope>
    <source>
        <strain evidence="7 8">YIM 75507</strain>
    </source>
</reference>
<dbReference type="GO" id="GO:0004673">
    <property type="term" value="F:protein histidine kinase activity"/>
    <property type="evidence" value="ECO:0007669"/>
    <property type="project" value="UniProtKB-EC"/>
</dbReference>
<dbReference type="PROSITE" id="PS50109">
    <property type="entry name" value="HIS_KIN"/>
    <property type="match status" value="1"/>
</dbReference>
<name>A0A3A4B4X1_9ACTN</name>
<dbReference type="InterPro" id="IPR004358">
    <property type="entry name" value="Sig_transdc_His_kin-like_C"/>
</dbReference>
<dbReference type="InterPro" id="IPR003594">
    <property type="entry name" value="HATPase_dom"/>
</dbReference>
<dbReference type="SUPFAM" id="SSF55874">
    <property type="entry name" value="ATPase domain of HSP90 chaperone/DNA topoisomerase II/histidine kinase"/>
    <property type="match status" value="1"/>
</dbReference>
<keyword evidence="8" id="KW-1185">Reference proteome</keyword>
<gene>
    <name evidence="7" type="ORF">D5H75_26820</name>
</gene>
<evidence type="ECO:0000313" key="7">
    <source>
        <dbReference type="EMBL" id="RJL26592.1"/>
    </source>
</evidence>
<evidence type="ECO:0000259" key="6">
    <source>
        <dbReference type="PROSITE" id="PS50109"/>
    </source>
</evidence>
<dbReference type="EC" id="2.7.13.3" evidence="2"/>
<keyword evidence="3" id="KW-0808">Transferase</keyword>
<feature type="domain" description="Histidine kinase" evidence="6">
    <location>
        <begin position="53"/>
        <end position="136"/>
    </location>
</feature>
<dbReference type="PANTHER" id="PTHR24421:SF10">
    <property type="entry name" value="NITRATE_NITRITE SENSOR PROTEIN NARQ"/>
    <property type="match status" value="1"/>
</dbReference>
<proteinExistence type="predicted"/>
<comment type="caution">
    <text evidence="7">The sequence shown here is derived from an EMBL/GenBank/DDBJ whole genome shotgun (WGS) entry which is preliminary data.</text>
</comment>
<dbReference type="CDD" id="cd16917">
    <property type="entry name" value="HATPase_UhpB-NarQ-NarX-like"/>
    <property type="match status" value="1"/>
</dbReference>
<comment type="catalytic activity">
    <reaction evidence="1">
        <text>ATP + protein L-histidine = ADP + protein N-phospho-L-histidine.</text>
        <dbReference type="EC" id="2.7.13.3"/>
    </reaction>
</comment>
<sequence length="136" mass="14191">MLDQLHVFDGRDLGRTLREHLTAWSGRTGVGLEIWALPTRDVPAARAKAVYAIIAEAVANVEAHSGARTVSVAVTSGDTALSFTVRDDGRGFAPEHRTGGRGLARMKAHAAALGGDLRVGTAPGRGTTISGVVPLR</sequence>
<dbReference type="InterPro" id="IPR005467">
    <property type="entry name" value="His_kinase_dom"/>
</dbReference>
<evidence type="ECO:0000313" key="8">
    <source>
        <dbReference type="Proteomes" id="UP000265768"/>
    </source>
</evidence>
<dbReference type="Gene3D" id="3.30.565.10">
    <property type="entry name" value="Histidine kinase-like ATPase, C-terminal domain"/>
    <property type="match status" value="1"/>
</dbReference>
<dbReference type="PRINTS" id="PR00344">
    <property type="entry name" value="BCTRLSENSOR"/>
</dbReference>
<dbReference type="OrthoDB" id="3542368at2"/>
<dbReference type="InterPro" id="IPR050482">
    <property type="entry name" value="Sensor_HK_TwoCompSys"/>
</dbReference>
<dbReference type="RefSeq" id="WP_119929323.1">
    <property type="nucleotide sequence ID" value="NZ_QZEY01000012.1"/>
</dbReference>
<dbReference type="InterPro" id="IPR036890">
    <property type="entry name" value="HATPase_C_sf"/>
</dbReference>
<dbReference type="PANTHER" id="PTHR24421">
    <property type="entry name" value="NITRATE/NITRITE SENSOR PROTEIN NARX-RELATED"/>
    <property type="match status" value="1"/>
</dbReference>
<evidence type="ECO:0000256" key="2">
    <source>
        <dbReference type="ARBA" id="ARBA00012438"/>
    </source>
</evidence>
<evidence type="ECO:0000256" key="1">
    <source>
        <dbReference type="ARBA" id="ARBA00000085"/>
    </source>
</evidence>
<dbReference type="Pfam" id="PF02518">
    <property type="entry name" value="HATPase_c"/>
    <property type="match status" value="1"/>
</dbReference>
<accession>A0A3A4B4X1</accession>